<feature type="binding site" evidence="11">
    <location>
        <begin position="15"/>
        <end position="25"/>
    </location>
    <ligand>
        <name>ATP</name>
        <dbReference type="ChEBI" id="CHEBI:30616"/>
    </ligand>
</feature>
<comment type="function">
    <text evidence="11">Catalyzes the ATP-dependent conversion of 7-carboxy-7-deazaguanine (CDG) to 7-cyano-7-deazaguanine (preQ(0)).</text>
</comment>
<dbReference type="KEGG" id="sti:Sthe_0321"/>
<gene>
    <name evidence="11" type="primary">queC</name>
    <name evidence="12" type="ordered locus">Sthe_0321</name>
</gene>
<dbReference type="CDD" id="cd01995">
    <property type="entry name" value="QueC-like"/>
    <property type="match status" value="1"/>
</dbReference>
<feature type="binding site" evidence="11">
    <location>
        <position position="195"/>
    </location>
    <ligand>
        <name>Zn(2+)</name>
        <dbReference type="ChEBI" id="CHEBI:29105"/>
    </ligand>
</feature>
<dbReference type="SUPFAM" id="SSF52402">
    <property type="entry name" value="Adenine nucleotide alpha hydrolases-like"/>
    <property type="match status" value="1"/>
</dbReference>
<dbReference type="HAMAP" id="MF_01633">
    <property type="entry name" value="QueC"/>
    <property type="match status" value="1"/>
</dbReference>
<dbReference type="PANTHER" id="PTHR42914:SF1">
    <property type="entry name" value="7-CYANO-7-DEAZAGUANINE SYNTHASE"/>
    <property type="match status" value="1"/>
</dbReference>
<dbReference type="eggNOG" id="COG0603">
    <property type="taxonomic scope" value="Bacteria"/>
</dbReference>
<reference evidence="12 13" key="2">
    <citation type="journal article" date="2010" name="Stand. Genomic Sci.">
        <title>Complete genome sequence of Desulfohalobium retbaense type strain (HR(100)).</title>
        <authorList>
            <person name="Spring S."/>
            <person name="Nolan M."/>
            <person name="Lapidus A."/>
            <person name="Glavina Del Rio T."/>
            <person name="Copeland A."/>
            <person name="Tice H."/>
            <person name="Cheng J.F."/>
            <person name="Lucas S."/>
            <person name="Land M."/>
            <person name="Chen F."/>
            <person name="Bruce D."/>
            <person name="Goodwin L."/>
            <person name="Pitluck S."/>
            <person name="Ivanova N."/>
            <person name="Mavromatis K."/>
            <person name="Mikhailova N."/>
            <person name="Pati A."/>
            <person name="Chen A."/>
            <person name="Palaniappan K."/>
            <person name="Hauser L."/>
            <person name="Chang Y.J."/>
            <person name="Jeffries C.D."/>
            <person name="Munk C."/>
            <person name="Kiss H."/>
            <person name="Chain P."/>
            <person name="Han C."/>
            <person name="Brettin T."/>
            <person name="Detter J.C."/>
            <person name="Schuler E."/>
            <person name="Goker M."/>
            <person name="Rohde M."/>
            <person name="Bristow J."/>
            <person name="Eisen J.A."/>
            <person name="Markowitz V."/>
            <person name="Hugenholtz P."/>
            <person name="Kyrpides N.C."/>
            <person name="Klenk H.P."/>
        </authorList>
    </citation>
    <scope>NUCLEOTIDE SEQUENCE [LARGE SCALE GENOMIC DNA]</scope>
    <source>
        <strain evidence="13">ATCC 49802 / DSM 20745 / S 6022</strain>
    </source>
</reference>
<sequence>MQAQANERPGAVVLLSGGVDSTTVAYLARASGYAIYALSFDYGQRHRRELDAAAAVARAVEAVEHRVVRIDLAGIGGSSLTGHGEIPTGGVTDGIPSTWVPARNHIFLAVASGYAEVVGARAIYIGVSQVDYSGYPDCRAEFLEAYQRAADLASKQFVEEGRSIPVVAPLLHLSKAGTVRLGLALGVDYGLTWSCYQGGESPCGVCDSCRLRAEAFAAAGAVDPLVGRPR</sequence>
<dbReference type="STRING" id="479434.Sthe_0321"/>
<dbReference type="RefSeq" id="WP_012870808.1">
    <property type="nucleotide sequence ID" value="NC_013523.1"/>
</dbReference>
<keyword evidence="2 11" id="KW-0436">Ligase</keyword>
<comment type="cofactor">
    <cofactor evidence="11">
        <name>Zn(2+)</name>
        <dbReference type="ChEBI" id="CHEBI:29105"/>
    </cofactor>
    <text evidence="11">Binds 1 zinc ion per subunit.</text>
</comment>
<evidence type="ECO:0000256" key="6">
    <source>
        <dbReference type="ARBA" id="ARBA00022833"/>
    </source>
</evidence>
<keyword evidence="6 11" id="KW-0862">Zinc</keyword>
<evidence type="ECO:0000256" key="9">
    <source>
        <dbReference type="ARBA" id="ARBA00039149"/>
    </source>
</evidence>
<protein>
    <recommendedName>
        <fullName evidence="9 11">7-cyano-7-deazaguanine synthase</fullName>
        <ecNumber evidence="9 11">6.3.4.20</ecNumber>
    </recommendedName>
    <alternativeName>
        <fullName evidence="11">7-cyano-7-carbaguanine synthase</fullName>
    </alternativeName>
    <alternativeName>
        <fullName evidence="11">PreQ(0) synthase</fullName>
    </alternativeName>
    <alternativeName>
        <fullName evidence="11">Queuosine biosynthesis protein QueC</fullName>
    </alternativeName>
</protein>
<dbReference type="GO" id="GO:0008616">
    <property type="term" value="P:tRNA queuosine(34) biosynthetic process"/>
    <property type="evidence" value="ECO:0007669"/>
    <property type="project" value="UniProtKB-UniRule"/>
</dbReference>
<evidence type="ECO:0000313" key="13">
    <source>
        <dbReference type="Proteomes" id="UP000002027"/>
    </source>
</evidence>
<dbReference type="FunCoup" id="D1C6Z9">
    <property type="interactions" value="152"/>
</dbReference>
<dbReference type="InterPro" id="IPR018317">
    <property type="entry name" value="QueC"/>
</dbReference>
<evidence type="ECO:0000256" key="5">
    <source>
        <dbReference type="ARBA" id="ARBA00022785"/>
    </source>
</evidence>
<comment type="pathway">
    <text evidence="1 11">Purine metabolism; 7-cyano-7-deazaguanine biosynthesis.</text>
</comment>
<feature type="binding site" evidence="11">
    <location>
        <position position="203"/>
    </location>
    <ligand>
        <name>Zn(2+)</name>
        <dbReference type="ChEBI" id="CHEBI:29105"/>
    </ligand>
</feature>
<evidence type="ECO:0000256" key="11">
    <source>
        <dbReference type="HAMAP-Rule" id="MF_01633"/>
    </source>
</evidence>
<dbReference type="EMBL" id="CP001823">
    <property type="protein sequence ID" value="ACZ37760.1"/>
    <property type="molecule type" value="Genomic_DNA"/>
</dbReference>
<feature type="binding site" evidence="11">
    <location>
        <position position="206"/>
    </location>
    <ligand>
        <name>Zn(2+)</name>
        <dbReference type="ChEBI" id="CHEBI:29105"/>
    </ligand>
</feature>
<dbReference type="GO" id="GO:0005524">
    <property type="term" value="F:ATP binding"/>
    <property type="evidence" value="ECO:0007669"/>
    <property type="project" value="UniProtKB-UniRule"/>
</dbReference>
<accession>D1C6Z9</accession>
<dbReference type="PIRSF" id="PIRSF006293">
    <property type="entry name" value="ExsB"/>
    <property type="match status" value="1"/>
</dbReference>
<comment type="catalytic activity">
    <reaction evidence="10 11">
        <text>7-carboxy-7-carbaguanine + NH4(+) + 2 ATP = 7-cyano-7-carbaguanine + 2 AMP + 2 diphosphate + 2 H(+)</text>
        <dbReference type="Rhea" id="RHEA:27982"/>
        <dbReference type="ChEBI" id="CHEBI:15378"/>
        <dbReference type="ChEBI" id="CHEBI:28938"/>
        <dbReference type="ChEBI" id="CHEBI:30616"/>
        <dbReference type="ChEBI" id="CHEBI:33019"/>
        <dbReference type="ChEBI" id="CHEBI:45075"/>
        <dbReference type="ChEBI" id="CHEBI:61036"/>
        <dbReference type="ChEBI" id="CHEBI:456215"/>
        <dbReference type="EC" id="6.3.4.20"/>
    </reaction>
</comment>
<dbReference type="PANTHER" id="PTHR42914">
    <property type="entry name" value="7-CYANO-7-DEAZAGUANINE SYNTHASE"/>
    <property type="match status" value="1"/>
</dbReference>
<dbReference type="Gene3D" id="3.40.50.620">
    <property type="entry name" value="HUPs"/>
    <property type="match status" value="1"/>
</dbReference>
<keyword evidence="5 11" id="KW-0671">Queuosine biosynthesis</keyword>
<keyword evidence="4 11" id="KW-0547">Nucleotide-binding</keyword>
<dbReference type="InterPro" id="IPR014729">
    <property type="entry name" value="Rossmann-like_a/b/a_fold"/>
</dbReference>
<proteinExistence type="inferred from homology"/>
<dbReference type="UniPathway" id="UPA00391"/>
<dbReference type="EC" id="6.3.4.20" evidence="9 11"/>
<dbReference type="HOGENOM" id="CLU_081854_1_1_0"/>
<dbReference type="InParanoid" id="D1C6Z9"/>
<dbReference type="NCBIfam" id="TIGR00364">
    <property type="entry name" value="7-cyano-7-deazaguanine synthase QueC"/>
    <property type="match status" value="1"/>
</dbReference>
<dbReference type="Pfam" id="PF06508">
    <property type="entry name" value="QueC"/>
    <property type="match status" value="1"/>
</dbReference>
<evidence type="ECO:0000256" key="7">
    <source>
        <dbReference type="ARBA" id="ARBA00022840"/>
    </source>
</evidence>
<keyword evidence="13" id="KW-1185">Reference proteome</keyword>
<organism evidence="12 13">
    <name type="scientific">Sphaerobacter thermophilus (strain ATCC 49802 / DSM 20745 / KCCM 41009 / NCIMB 13125 / S 6022)</name>
    <dbReference type="NCBI Taxonomy" id="479434"/>
    <lineage>
        <taxon>Bacteria</taxon>
        <taxon>Pseudomonadati</taxon>
        <taxon>Thermomicrobiota</taxon>
        <taxon>Thermomicrobia</taxon>
        <taxon>Sphaerobacterales</taxon>
        <taxon>Sphaerobacterineae</taxon>
        <taxon>Sphaerobacteraceae</taxon>
        <taxon>Sphaerobacter</taxon>
    </lineage>
</organism>
<name>D1C6Z9_SPHTD</name>
<keyword evidence="7 11" id="KW-0067">ATP-binding</keyword>
<dbReference type="Proteomes" id="UP000002027">
    <property type="component" value="Chromosome 1"/>
</dbReference>
<dbReference type="OrthoDB" id="9789567at2"/>
<evidence type="ECO:0000256" key="4">
    <source>
        <dbReference type="ARBA" id="ARBA00022741"/>
    </source>
</evidence>
<comment type="similarity">
    <text evidence="8 11">Belongs to the QueC family.</text>
</comment>
<evidence type="ECO:0000256" key="3">
    <source>
        <dbReference type="ARBA" id="ARBA00022723"/>
    </source>
</evidence>
<dbReference type="GO" id="GO:0008270">
    <property type="term" value="F:zinc ion binding"/>
    <property type="evidence" value="ECO:0007669"/>
    <property type="project" value="UniProtKB-UniRule"/>
</dbReference>
<reference evidence="13" key="1">
    <citation type="submission" date="2009-11" db="EMBL/GenBank/DDBJ databases">
        <title>The complete chromosome 1 of Sphaerobacter thermophilus DSM 20745.</title>
        <authorList>
            <person name="Lucas S."/>
            <person name="Copeland A."/>
            <person name="Lapidus A."/>
            <person name="Glavina del Rio T."/>
            <person name="Dalin E."/>
            <person name="Tice H."/>
            <person name="Bruce D."/>
            <person name="Goodwin L."/>
            <person name="Pitluck S."/>
            <person name="Kyrpides N."/>
            <person name="Mavromatis K."/>
            <person name="Ivanova N."/>
            <person name="Mikhailova N."/>
            <person name="LaButti K.M."/>
            <person name="Clum A."/>
            <person name="Sun H.I."/>
            <person name="Brettin T."/>
            <person name="Detter J.C."/>
            <person name="Han C."/>
            <person name="Larimer F."/>
            <person name="Land M."/>
            <person name="Hauser L."/>
            <person name="Markowitz V."/>
            <person name="Cheng J.F."/>
            <person name="Hugenholtz P."/>
            <person name="Woyke T."/>
            <person name="Wu D."/>
            <person name="Steenblock K."/>
            <person name="Schneider S."/>
            <person name="Pukall R."/>
            <person name="Goeker M."/>
            <person name="Klenk H.P."/>
            <person name="Eisen J.A."/>
        </authorList>
    </citation>
    <scope>NUCLEOTIDE SEQUENCE [LARGE SCALE GENOMIC DNA]</scope>
    <source>
        <strain evidence="13">ATCC 49802 / DSM 20745 / S 6022</strain>
    </source>
</reference>
<evidence type="ECO:0000256" key="10">
    <source>
        <dbReference type="ARBA" id="ARBA00047890"/>
    </source>
</evidence>
<evidence type="ECO:0000256" key="1">
    <source>
        <dbReference type="ARBA" id="ARBA00005061"/>
    </source>
</evidence>
<keyword evidence="3 11" id="KW-0479">Metal-binding</keyword>
<evidence type="ECO:0000256" key="2">
    <source>
        <dbReference type="ARBA" id="ARBA00022598"/>
    </source>
</evidence>
<evidence type="ECO:0000256" key="8">
    <source>
        <dbReference type="ARBA" id="ARBA00037993"/>
    </source>
</evidence>
<dbReference type="AlphaFoldDB" id="D1C6Z9"/>
<dbReference type="GO" id="GO:0016879">
    <property type="term" value="F:ligase activity, forming carbon-nitrogen bonds"/>
    <property type="evidence" value="ECO:0007669"/>
    <property type="project" value="UniProtKB-UniRule"/>
</dbReference>
<feature type="binding site" evidence="11">
    <location>
        <position position="209"/>
    </location>
    <ligand>
        <name>Zn(2+)</name>
        <dbReference type="ChEBI" id="CHEBI:29105"/>
    </ligand>
</feature>
<evidence type="ECO:0000313" key="12">
    <source>
        <dbReference type="EMBL" id="ACZ37760.1"/>
    </source>
</evidence>